<protein>
    <submittedName>
        <fullName evidence="1">Uncharacterized protein</fullName>
    </submittedName>
</protein>
<sequence length="124" mass="14315">MWTQERPLCLVRGHVCSENKHHNSTPTKYTLSAKVLEEMMRIKDGGEDISLPEFETKNGEDDNLDGPSIVSIIGRSSDRPRITDIRKAIELAEYVDLKFRQLFILYALEPFHFQQHLGIFSQLI</sequence>
<dbReference type="EMBL" id="KE344371">
    <property type="protein sequence ID" value="EXB58998.1"/>
    <property type="molecule type" value="Genomic_DNA"/>
</dbReference>
<name>W9QYP5_9ROSA</name>
<dbReference type="Proteomes" id="UP000030645">
    <property type="component" value="Unassembled WGS sequence"/>
</dbReference>
<keyword evidence="2" id="KW-1185">Reference proteome</keyword>
<evidence type="ECO:0000313" key="1">
    <source>
        <dbReference type="EMBL" id="EXB58998.1"/>
    </source>
</evidence>
<gene>
    <name evidence="1" type="ORF">L484_008238</name>
</gene>
<reference evidence="2" key="1">
    <citation type="submission" date="2013-01" db="EMBL/GenBank/DDBJ databases">
        <title>Draft Genome Sequence of a Mulberry Tree, Morus notabilis C.K. Schneid.</title>
        <authorList>
            <person name="He N."/>
            <person name="Zhao S."/>
        </authorList>
    </citation>
    <scope>NUCLEOTIDE SEQUENCE</scope>
</reference>
<accession>W9QYP5</accession>
<dbReference type="AlphaFoldDB" id="W9QYP5"/>
<proteinExistence type="predicted"/>
<organism evidence="1 2">
    <name type="scientific">Morus notabilis</name>
    <dbReference type="NCBI Taxonomy" id="981085"/>
    <lineage>
        <taxon>Eukaryota</taxon>
        <taxon>Viridiplantae</taxon>
        <taxon>Streptophyta</taxon>
        <taxon>Embryophyta</taxon>
        <taxon>Tracheophyta</taxon>
        <taxon>Spermatophyta</taxon>
        <taxon>Magnoliopsida</taxon>
        <taxon>eudicotyledons</taxon>
        <taxon>Gunneridae</taxon>
        <taxon>Pentapetalae</taxon>
        <taxon>rosids</taxon>
        <taxon>fabids</taxon>
        <taxon>Rosales</taxon>
        <taxon>Moraceae</taxon>
        <taxon>Moreae</taxon>
        <taxon>Morus</taxon>
    </lineage>
</organism>
<evidence type="ECO:0000313" key="2">
    <source>
        <dbReference type="Proteomes" id="UP000030645"/>
    </source>
</evidence>